<protein>
    <submittedName>
        <fullName evidence="1">AAA family ATPase</fullName>
    </submittedName>
</protein>
<dbReference type="InterPro" id="IPR027417">
    <property type="entry name" value="P-loop_NTPase"/>
</dbReference>
<keyword evidence="2" id="KW-1185">Reference proteome</keyword>
<dbReference type="InterPro" id="IPR000212">
    <property type="entry name" value="DNA_helicase_UvrD/REP"/>
</dbReference>
<dbReference type="Proteomes" id="UP001165279">
    <property type="component" value="Unassembled WGS sequence"/>
</dbReference>
<evidence type="ECO:0000313" key="1">
    <source>
        <dbReference type="EMBL" id="MCG6560458.1"/>
    </source>
</evidence>
<accession>A0ABS9P1V4</accession>
<dbReference type="EMBL" id="JAKOEM010000027">
    <property type="protein sequence ID" value="MCG6560458.1"/>
    <property type="molecule type" value="Genomic_DNA"/>
</dbReference>
<evidence type="ECO:0000313" key="2">
    <source>
        <dbReference type="Proteomes" id="UP001165279"/>
    </source>
</evidence>
<gene>
    <name evidence="1" type="ORF">MB818_19785</name>
</gene>
<dbReference type="RefSeq" id="WP_238906148.1">
    <property type="nucleotide sequence ID" value="NZ_JAKOEM010000027.1"/>
</dbReference>
<organism evidence="1 2">
    <name type="scientific">Ruegeria alba</name>
    <dbReference type="NCBI Taxonomy" id="2916756"/>
    <lineage>
        <taxon>Bacteria</taxon>
        <taxon>Pseudomonadati</taxon>
        <taxon>Pseudomonadota</taxon>
        <taxon>Alphaproteobacteria</taxon>
        <taxon>Rhodobacterales</taxon>
        <taxon>Roseobacteraceae</taxon>
        <taxon>Ruegeria</taxon>
    </lineage>
</organism>
<dbReference type="SUPFAM" id="SSF52540">
    <property type="entry name" value="P-loop containing nucleoside triphosphate hydrolases"/>
    <property type="match status" value="1"/>
</dbReference>
<dbReference type="PANTHER" id="PTHR11070">
    <property type="entry name" value="UVRD / RECB / PCRA DNA HELICASE FAMILY MEMBER"/>
    <property type="match status" value="1"/>
</dbReference>
<proteinExistence type="predicted"/>
<comment type="caution">
    <text evidence="1">The sequence shown here is derived from an EMBL/GenBank/DDBJ whole genome shotgun (WGS) entry which is preliminary data.</text>
</comment>
<reference evidence="1" key="1">
    <citation type="submission" date="2022-02" db="EMBL/GenBank/DDBJ databases">
        <title>The genome sequence of Ruegeria sp. 1NDH52C.</title>
        <authorList>
            <person name="Du J."/>
        </authorList>
    </citation>
    <scope>NUCLEOTIDE SEQUENCE</scope>
    <source>
        <strain evidence="1">1NDH52C</strain>
    </source>
</reference>
<dbReference type="Gene3D" id="3.40.50.300">
    <property type="entry name" value="P-loop containing nucleotide triphosphate hydrolases"/>
    <property type="match status" value="2"/>
</dbReference>
<sequence length="429" mass="48147">MRFPSLSDLDREQRRIYGDAPADGAILVLGPPGTGKTVMAFHRAQKLGKLGQDPHVIMYNKVLAKYTSTRSNVAPDVSVSTMHVWAGKWWKRATGYWPPTVAGDRWAHDWNQICARALNAFQKGASRSFIWGHLIIDEGQDFPPEMYMALGMMLKQLEALGTAAHVTVFADDNQRLQADRNSRIKDIKDYLFFGATADRVFTLKKNFRNTRPIAEFAKYFQVGNESGIAELPDADGEKPQVIFAANDRDIADFIARKAKINPGKQVGVIVYGSKKDVQRAYNQVKMRVDDLPKPPRLQMYVSRHATHTEDALDFESSNTITFLHAQSAKGLEFDIVFFLGMEAMSVDTSGFLNERMALYVMSSRARSELYIAFRDIDPKAHPPDSICLLPRPSEKLCRYVGLGPLEKSITVFEDAIEANDGFKDVEAAE</sequence>
<dbReference type="Pfam" id="PF13245">
    <property type="entry name" value="AAA_19"/>
    <property type="match status" value="1"/>
</dbReference>
<name>A0ABS9P1V4_9RHOB</name>
<dbReference type="PANTHER" id="PTHR11070:SF17">
    <property type="entry name" value="DNA HELICASE IV"/>
    <property type="match status" value="1"/>
</dbReference>